<comment type="caution">
    <text evidence="8">The sequence shown here is derived from an EMBL/GenBank/DDBJ whole genome shotgun (WGS) entry which is preliminary data.</text>
</comment>
<feature type="compositionally biased region" description="Basic and acidic residues" evidence="6">
    <location>
        <begin position="2082"/>
        <end position="2091"/>
    </location>
</feature>
<feature type="region of interest" description="Disordered" evidence="6">
    <location>
        <begin position="996"/>
        <end position="1020"/>
    </location>
</feature>
<feature type="domain" description="C2H2-type" evidence="7">
    <location>
        <begin position="1848"/>
        <end position="1875"/>
    </location>
</feature>
<gene>
    <name evidence="8" type="ORF">V1264_000668</name>
</gene>
<organism evidence="8 9">
    <name type="scientific">Littorina saxatilis</name>
    <dbReference type="NCBI Taxonomy" id="31220"/>
    <lineage>
        <taxon>Eukaryota</taxon>
        <taxon>Metazoa</taxon>
        <taxon>Spiralia</taxon>
        <taxon>Lophotrochozoa</taxon>
        <taxon>Mollusca</taxon>
        <taxon>Gastropoda</taxon>
        <taxon>Caenogastropoda</taxon>
        <taxon>Littorinimorpha</taxon>
        <taxon>Littorinoidea</taxon>
        <taxon>Littorinidae</taxon>
        <taxon>Littorina</taxon>
    </lineage>
</organism>
<feature type="region of interest" description="Disordered" evidence="6">
    <location>
        <begin position="1571"/>
        <end position="1602"/>
    </location>
</feature>
<evidence type="ECO:0000256" key="4">
    <source>
        <dbReference type="ARBA" id="ARBA00022833"/>
    </source>
</evidence>
<dbReference type="GO" id="GO:0005634">
    <property type="term" value="C:nucleus"/>
    <property type="evidence" value="ECO:0007669"/>
    <property type="project" value="TreeGrafter"/>
</dbReference>
<feature type="compositionally biased region" description="Basic and acidic residues" evidence="6">
    <location>
        <begin position="2248"/>
        <end position="2272"/>
    </location>
</feature>
<dbReference type="PROSITE" id="PS00028">
    <property type="entry name" value="ZINC_FINGER_C2H2_1"/>
    <property type="match status" value="7"/>
</dbReference>
<feature type="compositionally biased region" description="Low complexity" evidence="6">
    <location>
        <begin position="107"/>
        <end position="124"/>
    </location>
</feature>
<dbReference type="GO" id="GO:0045944">
    <property type="term" value="P:positive regulation of transcription by RNA polymerase II"/>
    <property type="evidence" value="ECO:0007669"/>
    <property type="project" value="TreeGrafter"/>
</dbReference>
<evidence type="ECO:0000256" key="6">
    <source>
        <dbReference type="SAM" id="MobiDB-lite"/>
    </source>
</evidence>
<keyword evidence="1" id="KW-0479">Metal-binding</keyword>
<feature type="compositionally biased region" description="Acidic residues" evidence="6">
    <location>
        <begin position="64"/>
        <end position="81"/>
    </location>
</feature>
<dbReference type="PANTHER" id="PTHR24403">
    <property type="entry name" value="ZINC FINGER PROTEIN"/>
    <property type="match status" value="1"/>
</dbReference>
<dbReference type="Gene3D" id="3.30.160.60">
    <property type="entry name" value="Classic Zinc Finger"/>
    <property type="match status" value="12"/>
</dbReference>
<evidence type="ECO:0000256" key="2">
    <source>
        <dbReference type="ARBA" id="ARBA00022737"/>
    </source>
</evidence>
<feature type="region of interest" description="Disordered" evidence="6">
    <location>
        <begin position="442"/>
        <end position="464"/>
    </location>
</feature>
<feature type="region of interest" description="Disordered" evidence="6">
    <location>
        <begin position="713"/>
        <end position="748"/>
    </location>
</feature>
<dbReference type="Pfam" id="PF13909">
    <property type="entry name" value="zf-H2C2_5"/>
    <property type="match status" value="1"/>
</dbReference>
<feature type="domain" description="C2H2-type" evidence="7">
    <location>
        <begin position="1967"/>
        <end position="1994"/>
    </location>
</feature>
<keyword evidence="3 5" id="KW-0863">Zinc-finger</keyword>
<feature type="region of interest" description="Disordered" evidence="6">
    <location>
        <begin position="42"/>
        <end position="164"/>
    </location>
</feature>
<feature type="domain" description="C2H2-type" evidence="7">
    <location>
        <begin position="1375"/>
        <end position="1403"/>
    </location>
</feature>
<feature type="domain" description="C2H2-type" evidence="7">
    <location>
        <begin position="1876"/>
        <end position="1903"/>
    </location>
</feature>
<feature type="compositionally biased region" description="Acidic residues" evidence="6">
    <location>
        <begin position="446"/>
        <end position="464"/>
    </location>
</feature>
<feature type="compositionally biased region" description="Basic and acidic residues" evidence="6">
    <location>
        <begin position="2228"/>
        <end position="2240"/>
    </location>
</feature>
<feature type="compositionally biased region" description="Low complexity" evidence="6">
    <location>
        <begin position="1323"/>
        <end position="1335"/>
    </location>
</feature>
<dbReference type="SUPFAM" id="SSF57667">
    <property type="entry name" value="beta-beta-alpha zinc fingers"/>
    <property type="match status" value="7"/>
</dbReference>
<keyword evidence="9" id="KW-1185">Reference proteome</keyword>
<dbReference type="Proteomes" id="UP001374579">
    <property type="component" value="Unassembled WGS sequence"/>
</dbReference>
<dbReference type="EMBL" id="JBAMIC010000001">
    <property type="protein sequence ID" value="KAK7114641.1"/>
    <property type="molecule type" value="Genomic_DNA"/>
</dbReference>
<dbReference type="GO" id="GO:0008270">
    <property type="term" value="F:zinc ion binding"/>
    <property type="evidence" value="ECO:0007669"/>
    <property type="project" value="UniProtKB-KW"/>
</dbReference>
<feature type="region of interest" description="Disordered" evidence="6">
    <location>
        <begin position="866"/>
        <end position="939"/>
    </location>
</feature>
<protein>
    <recommendedName>
        <fullName evidence="7">C2H2-type domain-containing protein</fullName>
    </recommendedName>
</protein>
<feature type="compositionally biased region" description="Polar residues" evidence="6">
    <location>
        <begin position="2359"/>
        <end position="2379"/>
    </location>
</feature>
<feature type="domain" description="C2H2-type" evidence="7">
    <location>
        <begin position="2154"/>
        <end position="2176"/>
    </location>
</feature>
<feature type="region of interest" description="Disordered" evidence="6">
    <location>
        <begin position="1300"/>
        <end position="1343"/>
    </location>
</feature>
<feature type="region of interest" description="Disordered" evidence="6">
    <location>
        <begin position="2070"/>
        <end position="2147"/>
    </location>
</feature>
<accession>A0AAN9BXQ7</accession>
<dbReference type="PROSITE" id="PS50157">
    <property type="entry name" value="ZINC_FINGER_C2H2_2"/>
    <property type="match status" value="13"/>
</dbReference>
<evidence type="ECO:0000313" key="9">
    <source>
        <dbReference type="Proteomes" id="UP001374579"/>
    </source>
</evidence>
<feature type="compositionally biased region" description="Low complexity" evidence="6">
    <location>
        <begin position="2198"/>
        <end position="2210"/>
    </location>
</feature>
<dbReference type="SMART" id="SM00355">
    <property type="entry name" value="ZnF_C2H2"/>
    <property type="match status" value="32"/>
</dbReference>
<keyword evidence="2" id="KW-0677">Repeat</keyword>
<feature type="compositionally biased region" description="Polar residues" evidence="6">
    <location>
        <begin position="875"/>
        <end position="917"/>
    </location>
</feature>
<evidence type="ECO:0000256" key="1">
    <source>
        <dbReference type="ARBA" id="ARBA00022723"/>
    </source>
</evidence>
<evidence type="ECO:0000313" key="8">
    <source>
        <dbReference type="EMBL" id="KAK7114641.1"/>
    </source>
</evidence>
<feature type="domain" description="C2H2-type" evidence="7">
    <location>
        <begin position="558"/>
        <end position="585"/>
    </location>
</feature>
<sequence>MPRNESLPVLTCDLCNLSSKNQFIFKRHRQRCLRDRGIPSQRWVAAQKARARSAEAKQDAEGSYGEEEDDNEEEAGDDVMAGDDKPASPRPRANTDIRSSLRGISASSETHLTSRLRSRSTSDLDATNTDAPAMGSGLEESMEMDAEDQPLAPRSDKELLPPPQVSRHYGCRQCGFTTNKSREFLYHKIQQHRARIQIFCCTVCEYASEYKHKITRHMSNSHSLPINKDEVAPEYSNLPLPSAGTGVKRLLSLGPAQRAMKRKRMVSSKVAPRSSQSLESLLGKLRAKAKVTDASLSSLFTSADSGSGEGELFKCKLCLFTAKCKNKVLRHLQACHINARLFHCNLCSFKTHSKIEFYAHKKKHTNKNTTMFKCTECSYATEFRPNFDRHMIQHGCNKPNKCSLCSYATDHEGALKRHVTSHHPNTAENQSLVLARDEGTAPLRMEDDDDDDDDGIEPEADDGLESDGFRCPLCTLKYRRCSDLNRHMKSKHNTTRKDFLEQTGADVDEEILDIDDDDFNDDIEVEEVSESEDSEDEGQTLSELRVKEQLKGVKKINKKCSYCSYIAKWPSDLRRHMRVHSVVKRFKCAMCWKKYKYLGDLNVHMRRDHEVSPDQELKTPQKVSTIAIKKNSPRLFRCPACPFFTKVKVDMDRHSHTHTEAKTYSCKLCSYETYWRGDMGRHLYRKHPKEVSKDEDVKEFFLFRPERRAICKGGSGLASRGRTPEADDPMEEGTPERQMEPTPEKMKVEEGNEDSILDSLSLSDSLSNCSESTVDKDGNRIYKCQLCPFFNAQAHKVKSHMETHLNLKQFMCPVCGQRGNWKYDIRKHVQAKHPACGQEVVCLSVEEAKATIQEYLATRPNIKRDHHLTYAGSGPVSTMPSAPSPQQQKIAEQLGKASQQQKITEQLGKASQQQNRPAQGKASEAQSKPLQQQKKGPQQQLLKKKVFEYKCSHCDFRSRVRLDVSKHQRNGHEGQFGLGILVKPIFVSVEEEARKKEEATEVEDELMREDQKEEEQKKDVLKTEEVTKEEMEEALDKPLTRSRDQGEMPKEMYNEQMEVGEDEFQEEVVPLFRCSECGKEGVSKGAIKKHYNYIHPSSEVRIISVADGVEFNYYTGLPTSTPVSHSPLTCDVTSVGGDTSLSPCKLSDPKKHGYVKPFQCSVCNQRSNWKWDIKKHLRMKHPDDFGYVIVLQLDQARATCPDRQSPSTQLSVSGTNSVYSDPESSNMSDGSSFVSPDMPYKAQEMLLGRYRRYKCSGCGYRSNWRTDICRHIERRHKDGRSKVIFMDVEEAKESFMDYHYNPPNVNPHTPGVALSSPHKRSPRSSPFKLPSPTKSSPKKRPPVTGKVWHCPKCPFVSAVKSHILSHMQNHGMKPFHCTVCGMTSRFRSPMYRHIRKQHNSTNYNAFAKIIIKFNKTSVGQGSLPLSGGSMKFVEAYLCRRCVGNTMETPSKEEMMKHLLSEHGSTDAVQALKIKKKLGDESREWDSANTNESGEEGTKGVRAKRYFCTICPYRTDKRSMLIFHHAYHQPTVQNKYKCKYCPYYVCASRLLHQHMSLHEEFVDDKASIESAGWRAAAEKTPPSSPSKRNKMGPEGTPKRHRCEKCPYTTNSKNDFLYHKQFHRPKPAAEYKCEHCDYWVTHRRLLRQHMRLHNKEFRQDSIAGSPTKSLASDASAVLDAVEIAAIKQKMISNKITASLSSSPAVSPMKIAAQCSAGNRPGFIMHNGAYKKLQHCRKCPYTNIRARNVRLHELMHGFRRSEHPLNKCPHCDYYVGAKGLLSHHMKVHLQQYRPDPGDSTTFNLEKQENAPGVSRISSEPDEPQDHVFASPQIPLKYKVDTLLEISRFKKYSCEKCPYASGKRAHFVRHMELHGSKQRHTCQYCDYSVPSVTLLVQHQRIHLMPNQNLLASQSFSNLQHLKEVPADVALASALPPTDSSEPVTISVIHDHLELYENDDNNTFDMEPKKLYRCDRCPYANVRRDHLLTHLRFHLTKSTFQCPYCDYSAPKQQLLTQHIRVHFCPLPELSDWLIENGQNERAQEVNDIDLTQALEVAENFQTSTKRKLNRLTKMKEEAEGAQDDGEVPAKKLKTDANDNGGKSETSSAETPSNKATSSKDSKKTEEEPQPSTSTAADAAGKTPKAKGEEEKKTENGNIYICQYCDREFPSSKLLIAHEMQHLIGNHFEQLAYLQKFSDDDSSNSKAASPGPAPKAIEAKEDRQHVKPVTQNSHRREEDMDTDQQKAENASTKQADKKHAENSVRGDVKKDSSVKETSAEGVGKNWDKVKTGEKEEEKDKEKEKAEKASKEKNEDEKASKEKNEDEKDEKASKERKKEEEEGESGEDSRGSGSDRRYRMRRRQDTNCSSPSLSDPNASTSQNGDK</sequence>
<feature type="compositionally biased region" description="Basic and acidic residues" evidence="6">
    <location>
        <begin position="2112"/>
        <end position="2121"/>
    </location>
</feature>
<evidence type="ECO:0000259" key="7">
    <source>
        <dbReference type="PROSITE" id="PS50157"/>
    </source>
</evidence>
<evidence type="ECO:0000256" key="3">
    <source>
        <dbReference type="ARBA" id="ARBA00022771"/>
    </source>
</evidence>
<evidence type="ECO:0000256" key="5">
    <source>
        <dbReference type="PROSITE-ProRule" id="PRU00042"/>
    </source>
</evidence>
<feature type="compositionally biased region" description="Polar residues" evidence="6">
    <location>
        <begin position="1202"/>
        <end position="1234"/>
    </location>
</feature>
<feature type="domain" description="C2H2-type" evidence="7">
    <location>
        <begin position="1995"/>
        <end position="2022"/>
    </location>
</feature>
<feature type="region of interest" description="Disordered" evidence="6">
    <location>
        <begin position="1200"/>
        <end position="1235"/>
    </location>
</feature>
<feature type="domain" description="C2H2-type" evidence="7">
    <location>
        <begin position="372"/>
        <end position="399"/>
    </location>
</feature>
<name>A0AAN9BXQ7_9CAEN</name>
<feature type="domain" description="C2H2-type" evidence="7">
    <location>
        <begin position="1253"/>
        <end position="1281"/>
    </location>
</feature>
<feature type="domain" description="C2H2-type" evidence="7">
    <location>
        <begin position="1629"/>
        <end position="1656"/>
    </location>
</feature>
<feature type="compositionally biased region" description="Basic and acidic residues" evidence="6">
    <location>
        <begin position="2340"/>
        <end position="2350"/>
    </location>
</feature>
<dbReference type="InterPro" id="IPR050688">
    <property type="entry name" value="Zinc_finger/UBP_domain"/>
</dbReference>
<feature type="compositionally biased region" description="Polar residues" evidence="6">
    <location>
        <begin position="2095"/>
        <end position="2111"/>
    </location>
</feature>
<feature type="compositionally biased region" description="Basic and acidic residues" evidence="6">
    <location>
        <begin position="1008"/>
        <end position="1020"/>
    </location>
</feature>
<feature type="compositionally biased region" description="Basic and acidic residues" evidence="6">
    <location>
        <begin position="2279"/>
        <end position="2333"/>
    </location>
</feature>
<feature type="domain" description="C2H2-type" evidence="7">
    <location>
        <begin position="1072"/>
        <end position="1100"/>
    </location>
</feature>
<feature type="compositionally biased region" description="Low complexity" evidence="6">
    <location>
        <begin position="928"/>
        <end position="939"/>
    </location>
</feature>
<feature type="compositionally biased region" description="Basic and acidic residues" evidence="6">
    <location>
        <begin position="734"/>
        <end position="748"/>
    </location>
</feature>
<feature type="domain" description="C2H2-type" evidence="7">
    <location>
        <begin position="469"/>
        <end position="497"/>
    </location>
</feature>
<feature type="region of interest" description="Disordered" evidence="6">
    <location>
        <begin position="2192"/>
        <end position="2379"/>
    </location>
</feature>
<dbReference type="InterPro" id="IPR036236">
    <property type="entry name" value="Znf_C2H2_sf"/>
</dbReference>
<reference evidence="8 9" key="1">
    <citation type="submission" date="2024-02" db="EMBL/GenBank/DDBJ databases">
        <title>Chromosome-scale genome assembly of the rough periwinkle Littorina saxatilis.</title>
        <authorList>
            <person name="De Jode A."/>
            <person name="Faria R."/>
            <person name="Formenti G."/>
            <person name="Sims Y."/>
            <person name="Smith T.P."/>
            <person name="Tracey A."/>
            <person name="Wood J.M.D."/>
            <person name="Zagrodzka Z.B."/>
            <person name="Johannesson K."/>
            <person name="Butlin R.K."/>
            <person name="Leder E.H."/>
        </authorList>
    </citation>
    <scope>NUCLEOTIDE SEQUENCE [LARGE SCALE GENOMIC DNA]</scope>
    <source>
        <strain evidence="8">Snail1</strain>
        <tissue evidence="8">Muscle</tissue>
    </source>
</reference>
<feature type="domain" description="C2H2-type" evidence="7">
    <location>
        <begin position="586"/>
        <end position="609"/>
    </location>
</feature>
<keyword evidence="4" id="KW-0862">Zinc</keyword>
<dbReference type="InterPro" id="IPR013087">
    <property type="entry name" value="Znf_C2H2_type"/>
</dbReference>
<proteinExistence type="predicted"/>
<dbReference type="PANTHER" id="PTHR24403:SF105">
    <property type="entry name" value="ZINC FINGER PROTEIN 2-LIKE ISOFORM X1"/>
    <property type="match status" value="1"/>
</dbReference>